<dbReference type="GO" id="GO:0005886">
    <property type="term" value="C:plasma membrane"/>
    <property type="evidence" value="ECO:0007669"/>
    <property type="project" value="UniProtKB-SubCell"/>
</dbReference>
<reference evidence="8 9" key="1">
    <citation type="submission" date="2016-11" db="EMBL/GenBank/DDBJ databases">
        <title>Actinomyces gypaetusis sp. nov. isolated from the vulture Gypaetus barbatus in Qinghai Tibet Plateau China.</title>
        <authorList>
            <person name="Meng X."/>
        </authorList>
    </citation>
    <scope>NUCLEOTIDE SEQUENCE [LARGE SCALE GENOMIC DNA]</scope>
    <source>
        <strain evidence="8 9">VUL4_2</strain>
    </source>
</reference>
<evidence type="ECO:0000313" key="9">
    <source>
        <dbReference type="Proteomes" id="UP000186785"/>
    </source>
</evidence>
<dbReference type="PANTHER" id="PTHR47089:SF1">
    <property type="entry name" value="GUANOSINE ABC TRANSPORTER PERMEASE PROTEIN NUPP"/>
    <property type="match status" value="1"/>
</dbReference>
<evidence type="ECO:0000256" key="6">
    <source>
        <dbReference type="SAM" id="MobiDB-lite"/>
    </source>
</evidence>
<dbReference type="CDD" id="cd06580">
    <property type="entry name" value="TM_PBP1_transp_TpRbsC_like"/>
    <property type="match status" value="1"/>
</dbReference>
<keyword evidence="5 7" id="KW-0472">Membrane</keyword>
<feature type="transmembrane region" description="Helical" evidence="7">
    <location>
        <begin position="225"/>
        <end position="250"/>
    </location>
</feature>
<feature type="transmembrane region" description="Helical" evidence="7">
    <location>
        <begin position="151"/>
        <end position="172"/>
    </location>
</feature>
<protein>
    <submittedName>
        <fullName evidence="8">ABC transporter permease</fullName>
    </submittedName>
</protein>
<evidence type="ECO:0000256" key="2">
    <source>
        <dbReference type="ARBA" id="ARBA00022475"/>
    </source>
</evidence>
<keyword evidence="3 7" id="KW-0812">Transmembrane</keyword>
<evidence type="ECO:0000256" key="7">
    <source>
        <dbReference type="SAM" id="Phobius"/>
    </source>
</evidence>
<dbReference type="GO" id="GO:0022857">
    <property type="term" value="F:transmembrane transporter activity"/>
    <property type="evidence" value="ECO:0007669"/>
    <property type="project" value="InterPro"/>
</dbReference>
<name>A0A1Q5PJQ5_9ACTO</name>
<proteinExistence type="predicted"/>
<sequence length="420" mass="44478">MANQKPAAEQSFFKRLFRTDAFTIFQAIVWSLLICALLVVFFDKRVEETMGYLFARPSDFFNAAWDAFSSFFIALVRGAFFDWEATSFARMLYPLTESLVFATPLILSGLAVTVAFQAGLFNIGVQGQIILGGIFATIVGVNLHLPVGLAVLVAMLAALLGGALWGAIPGILKARLGANEVIVTIMLNTIALLLVSRMLQLPILIGKGLPSKSANINENAWYPHLLGTGFRLNLGFLVALVAAYLVWWLLSRSTFGFELRAVGANPDAAATAGMNTRKVTVLTMVISGALGGLAATAPVLGTEHFLTGSSQGTYGFDGITVALLGRSSPLGVVLAALLFGALNAGGSTMQAAADIPIDIVTITQAVIVLLIAASEGRKYFRMKRELKATAKTQDASTKAPPEPQEATPATSGMTGQEGTK</sequence>
<dbReference type="InterPro" id="IPR001851">
    <property type="entry name" value="ABC_transp_permease"/>
</dbReference>
<keyword evidence="4 7" id="KW-1133">Transmembrane helix</keyword>
<evidence type="ECO:0000256" key="3">
    <source>
        <dbReference type="ARBA" id="ARBA00022692"/>
    </source>
</evidence>
<feature type="transmembrane region" description="Helical" evidence="7">
    <location>
        <begin position="101"/>
        <end position="121"/>
    </location>
</feature>
<organism evidence="8 9">
    <name type="scientific">Boudabousia liubingyangii</name>
    <dbReference type="NCBI Taxonomy" id="1921764"/>
    <lineage>
        <taxon>Bacteria</taxon>
        <taxon>Bacillati</taxon>
        <taxon>Actinomycetota</taxon>
        <taxon>Actinomycetes</taxon>
        <taxon>Actinomycetales</taxon>
        <taxon>Actinomycetaceae</taxon>
        <taxon>Boudabousia</taxon>
    </lineage>
</organism>
<dbReference type="OrthoDB" id="45037at2"/>
<comment type="caution">
    <text evidence="8">The sequence shown here is derived from an EMBL/GenBank/DDBJ whole genome shotgun (WGS) entry which is preliminary data.</text>
</comment>
<dbReference type="AlphaFoldDB" id="A0A1Q5PJQ5"/>
<evidence type="ECO:0000256" key="5">
    <source>
        <dbReference type="ARBA" id="ARBA00023136"/>
    </source>
</evidence>
<comment type="subcellular location">
    <subcellularLocation>
        <location evidence="1">Cell membrane</location>
        <topology evidence="1">Multi-pass membrane protein</topology>
    </subcellularLocation>
</comment>
<evidence type="ECO:0000256" key="4">
    <source>
        <dbReference type="ARBA" id="ARBA00022989"/>
    </source>
</evidence>
<feature type="transmembrane region" description="Helical" evidence="7">
    <location>
        <begin position="330"/>
        <end position="349"/>
    </location>
</feature>
<feature type="transmembrane region" description="Helical" evidence="7">
    <location>
        <begin position="63"/>
        <end position="81"/>
    </location>
</feature>
<dbReference type="RefSeq" id="WP_073709760.1">
    <property type="nucleotide sequence ID" value="NZ_MQSV01000006.1"/>
</dbReference>
<evidence type="ECO:0000256" key="1">
    <source>
        <dbReference type="ARBA" id="ARBA00004651"/>
    </source>
</evidence>
<feature type="transmembrane region" description="Helical" evidence="7">
    <location>
        <begin position="21"/>
        <end position="42"/>
    </location>
</feature>
<dbReference type="PANTHER" id="PTHR47089">
    <property type="entry name" value="ABC TRANSPORTER, PERMEASE PROTEIN"/>
    <property type="match status" value="1"/>
</dbReference>
<feature type="transmembrane region" description="Helical" evidence="7">
    <location>
        <begin position="355"/>
        <end position="374"/>
    </location>
</feature>
<feature type="region of interest" description="Disordered" evidence="6">
    <location>
        <begin position="390"/>
        <end position="420"/>
    </location>
</feature>
<feature type="transmembrane region" description="Helical" evidence="7">
    <location>
        <begin position="181"/>
        <end position="205"/>
    </location>
</feature>
<keyword evidence="9" id="KW-1185">Reference proteome</keyword>
<dbReference type="Proteomes" id="UP000186785">
    <property type="component" value="Unassembled WGS sequence"/>
</dbReference>
<keyword evidence="2" id="KW-1003">Cell membrane</keyword>
<evidence type="ECO:0000313" key="8">
    <source>
        <dbReference type="EMBL" id="OKL46164.1"/>
    </source>
</evidence>
<gene>
    <name evidence="8" type="ORF">BSR29_07890</name>
</gene>
<dbReference type="STRING" id="1921764.BSR28_07185"/>
<dbReference type="EMBL" id="MQSV01000006">
    <property type="protein sequence ID" value="OKL46164.1"/>
    <property type="molecule type" value="Genomic_DNA"/>
</dbReference>
<accession>A0A1Q5PJQ5</accession>
<dbReference type="Pfam" id="PF02653">
    <property type="entry name" value="BPD_transp_2"/>
    <property type="match status" value="1"/>
</dbReference>
<feature type="transmembrane region" description="Helical" evidence="7">
    <location>
        <begin position="128"/>
        <end position="145"/>
    </location>
</feature>
<feature type="compositionally biased region" description="Polar residues" evidence="6">
    <location>
        <begin position="411"/>
        <end position="420"/>
    </location>
</feature>